<accession>A0AAU2GX70</accession>
<sequence>MSAVSADGQPGIGSEVWVKVARESEVSAGYSLWLVIKVPYVGHPPSARFYAKAKIEFPVGNEKIFKFPMKDSTVGSTRDFLIVLADPTARPSLEENLANDGVTAWDVKRDVLPTGTKTISTLSVEKTRP</sequence>
<dbReference type="EMBL" id="CP108253">
    <property type="protein sequence ID" value="WTU39497.1"/>
    <property type="molecule type" value="Genomic_DNA"/>
</dbReference>
<dbReference type="AlphaFoldDB" id="A0AAU2GX70"/>
<evidence type="ECO:0008006" key="2">
    <source>
        <dbReference type="Google" id="ProtNLM"/>
    </source>
</evidence>
<protein>
    <recommendedName>
        <fullName evidence="2">MSP domain-containing protein</fullName>
    </recommendedName>
</protein>
<gene>
    <name evidence="1" type="ORF">OHV25_07885</name>
</gene>
<reference evidence="1" key="1">
    <citation type="submission" date="2022-10" db="EMBL/GenBank/DDBJ databases">
        <title>The complete genomes of actinobacterial strains from the NBC collection.</title>
        <authorList>
            <person name="Joergensen T.S."/>
            <person name="Alvarez Arevalo M."/>
            <person name="Sterndorff E.B."/>
            <person name="Faurdal D."/>
            <person name="Vuksanovic O."/>
            <person name="Mourched A.-S."/>
            <person name="Charusanti P."/>
            <person name="Shaw S."/>
            <person name="Blin K."/>
            <person name="Weber T."/>
        </authorList>
    </citation>
    <scope>NUCLEOTIDE SEQUENCE</scope>
    <source>
        <strain evidence="1">NBC_00060</strain>
    </source>
</reference>
<evidence type="ECO:0000313" key="1">
    <source>
        <dbReference type="EMBL" id="WTU39497.1"/>
    </source>
</evidence>
<proteinExistence type="predicted"/>
<organism evidence="1">
    <name type="scientific">Streptomyces sp. NBC_00060</name>
    <dbReference type="NCBI Taxonomy" id="2975636"/>
    <lineage>
        <taxon>Bacteria</taxon>
        <taxon>Bacillati</taxon>
        <taxon>Actinomycetota</taxon>
        <taxon>Actinomycetes</taxon>
        <taxon>Kitasatosporales</taxon>
        <taxon>Streptomycetaceae</taxon>
        <taxon>Streptomyces</taxon>
    </lineage>
</organism>
<name>A0AAU2GX70_9ACTN</name>